<keyword evidence="1" id="KW-0812">Transmembrane</keyword>
<proteinExistence type="predicted"/>
<comment type="caution">
    <text evidence="2">The sequence shown here is derived from an EMBL/GenBank/DDBJ whole genome shotgun (WGS) entry which is preliminary data.</text>
</comment>
<keyword evidence="1" id="KW-1133">Transmembrane helix</keyword>
<dbReference type="PANTHER" id="PTHR34219">
    <property type="entry name" value="IRON-REGULATED INNER MEMBRANE PROTEIN-RELATED"/>
    <property type="match status" value="1"/>
</dbReference>
<evidence type="ECO:0008006" key="3">
    <source>
        <dbReference type="Google" id="ProtNLM"/>
    </source>
</evidence>
<dbReference type="InterPro" id="IPR005625">
    <property type="entry name" value="PepSY-ass_TM"/>
</dbReference>
<keyword evidence="1" id="KW-0472">Membrane</keyword>
<accession>A0A5J4PVJ0</accession>
<reference evidence="2" key="1">
    <citation type="submission" date="2019-03" db="EMBL/GenBank/DDBJ databases">
        <title>Single cell metagenomics reveals metabolic interactions within the superorganism composed of flagellate Streblomastix strix and complex community of Bacteroidetes bacteria on its surface.</title>
        <authorList>
            <person name="Treitli S.C."/>
            <person name="Kolisko M."/>
            <person name="Husnik F."/>
            <person name="Keeling P."/>
            <person name="Hampl V."/>
        </authorList>
    </citation>
    <scope>NUCLEOTIDE SEQUENCE</scope>
    <source>
        <strain evidence="2">STM</strain>
    </source>
</reference>
<protein>
    <recommendedName>
        <fullName evidence="3">PepSY domain-containing protein</fullName>
    </recommendedName>
</protein>
<sequence>MHNRFYVSIFLLLMALTGMTFGIEWYAKGLYRIASGGKEIALNTEQSDSTNIRLATDPMLAVDSVFEMMIDKYPQAASIYINLPDTANPLSVIRATIYPEKGISYNREGYVFDRYTMEEIKSKELYNGRYQDADFAGKLFRAIYDLHIGSFWGTPGRILYIIAALLGATFPITGLYMWYKRSRRKKMDTSLYA</sequence>
<organism evidence="2">
    <name type="scientific">termite gut metagenome</name>
    <dbReference type="NCBI Taxonomy" id="433724"/>
    <lineage>
        <taxon>unclassified sequences</taxon>
        <taxon>metagenomes</taxon>
        <taxon>organismal metagenomes</taxon>
    </lineage>
</organism>
<gene>
    <name evidence="2" type="ORF">EZS27_036735</name>
</gene>
<dbReference type="EMBL" id="SNRY01006565">
    <property type="protein sequence ID" value="KAA6312313.1"/>
    <property type="molecule type" value="Genomic_DNA"/>
</dbReference>
<name>A0A5J4PVJ0_9ZZZZ</name>
<dbReference type="AlphaFoldDB" id="A0A5J4PVJ0"/>
<evidence type="ECO:0000256" key="1">
    <source>
        <dbReference type="SAM" id="Phobius"/>
    </source>
</evidence>
<evidence type="ECO:0000313" key="2">
    <source>
        <dbReference type="EMBL" id="KAA6312313.1"/>
    </source>
</evidence>
<feature type="transmembrane region" description="Helical" evidence="1">
    <location>
        <begin position="158"/>
        <end position="179"/>
    </location>
</feature>
<dbReference type="PANTHER" id="PTHR34219:SF3">
    <property type="entry name" value="BLL7967 PROTEIN"/>
    <property type="match status" value="1"/>
</dbReference>
<dbReference type="Pfam" id="PF03929">
    <property type="entry name" value="PepSY_TM"/>
    <property type="match status" value="1"/>
</dbReference>